<gene>
    <name evidence="1" type="ORF">Helico4rc_2030</name>
</gene>
<name>A0A650EKC5_9HELI</name>
<dbReference type="AlphaFoldDB" id="A0A650EKC5"/>
<dbReference type="EMBL" id="MN577567">
    <property type="protein sequence ID" value="QGT50083.1"/>
    <property type="molecule type" value="Genomic_DNA"/>
</dbReference>
<protein>
    <submittedName>
        <fullName evidence="1">Uncharacterized protein</fullName>
    </submittedName>
</protein>
<sequence>MTMFLRDHIVCEEECDFVISDELIESNKAVCLINDREDSHIRKPFTKESLLEDLHRFYETITLNPPLKNTLEVSSAQESLQDFVPLMSPPNYPHSEHTQDLQEQIQKLAQEFAQKVIALVQNPSYK</sequence>
<evidence type="ECO:0000313" key="1">
    <source>
        <dbReference type="EMBL" id="QGT50083.1"/>
    </source>
</evidence>
<reference evidence="1" key="1">
    <citation type="journal article" date="2020" name="J. ISSAAS">
        <title>Lactobacilli and other gastrointestinal microbiota of Peromyscus leucopus, reservoir host for agents of Lyme disease and other zoonoses in North America.</title>
        <authorList>
            <person name="Milovic A."/>
            <person name="Bassam K."/>
            <person name="Shao H."/>
            <person name="Chatzistamou I."/>
            <person name="Tufts D.M."/>
            <person name="Diuk-Wasser M."/>
            <person name="Barbour A.G."/>
        </authorList>
    </citation>
    <scope>NUCLEOTIDE SEQUENCE</scope>
    <source>
        <strain evidence="1">LL4</strain>
    </source>
</reference>
<accession>A0A650EKC5</accession>
<proteinExistence type="predicted"/>
<organism evidence="1">
    <name type="scientific">uncultured Helicobacter sp</name>
    <dbReference type="NCBI Taxonomy" id="175537"/>
    <lineage>
        <taxon>Bacteria</taxon>
        <taxon>Pseudomonadati</taxon>
        <taxon>Campylobacterota</taxon>
        <taxon>Epsilonproteobacteria</taxon>
        <taxon>Campylobacterales</taxon>
        <taxon>Helicobacteraceae</taxon>
        <taxon>Helicobacter</taxon>
        <taxon>environmental samples</taxon>
    </lineage>
</organism>